<gene>
    <name evidence="1" type="ORF">DHETER_LOCUS9938</name>
</gene>
<feature type="non-terminal residue" evidence="1">
    <location>
        <position position="137"/>
    </location>
</feature>
<sequence length="137" mass="16027">LSVQLPVFHGKQDENVMTWLLQVDLLYKARKIENEERLQYIITGLKDAALQWYLNKVQAYTDQTLFESWKDFSKEIKLAFQPPQHQQYLRNILGQVESMDEADKILYFTEGLKAATKAEVSYRSPENLEEAIRLATT</sequence>
<evidence type="ECO:0000313" key="1">
    <source>
        <dbReference type="EMBL" id="CAG8665329.1"/>
    </source>
</evidence>
<comment type="caution">
    <text evidence="1">The sequence shown here is derived from an EMBL/GenBank/DDBJ whole genome shotgun (WGS) entry which is preliminary data.</text>
</comment>
<accession>A0ACA9NN00</accession>
<organism evidence="1 2">
    <name type="scientific">Dentiscutata heterogama</name>
    <dbReference type="NCBI Taxonomy" id="1316150"/>
    <lineage>
        <taxon>Eukaryota</taxon>
        <taxon>Fungi</taxon>
        <taxon>Fungi incertae sedis</taxon>
        <taxon>Mucoromycota</taxon>
        <taxon>Glomeromycotina</taxon>
        <taxon>Glomeromycetes</taxon>
        <taxon>Diversisporales</taxon>
        <taxon>Gigasporaceae</taxon>
        <taxon>Dentiscutata</taxon>
    </lineage>
</organism>
<feature type="non-terminal residue" evidence="1">
    <location>
        <position position="1"/>
    </location>
</feature>
<dbReference type="Proteomes" id="UP000789702">
    <property type="component" value="Unassembled WGS sequence"/>
</dbReference>
<evidence type="ECO:0000313" key="2">
    <source>
        <dbReference type="Proteomes" id="UP000789702"/>
    </source>
</evidence>
<keyword evidence="2" id="KW-1185">Reference proteome</keyword>
<proteinExistence type="predicted"/>
<reference evidence="1" key="1">
    <citation type="submission" date="2021-06" db="EMBL/GenBank/DDBJ databases">
        <authorList>
            <person name="Kallberg Y."/>
            <person name="Tangrot J."/>
            <person name="Rosling A."/>
        </authorList>
    </citation>
    <scope>NUCLEOTIDE SEQUENCE</scope>
    <source>
        <strain evidence="1">IL203A</strain>
    </source>
</reference>
<name>A0ACA9NN00_9GLOM</name>
<dbReference type="EMBL" id="CAJVPU010018359">
    <property type="protein sequence ID" value="CAG8665329.1"/>
    <property type="molecule type" value="Genomic_DNA"/>
</dbReference>
<protein>
    <submittedName>
        <fullName evidence="1">15384_t:CDS:1</fullName>
    </submittedName>
</protein>